<protein>
    <recommendedName>
        <fullName evidence="4">G domain-containing protein</fullName>
    </recommendedName>
</protein>
<dbReference type="Gramene" id="rna-gnl|WGS:NBSK|LSAT_6X19380_mrna">
    <property type="protein sequence ID" value="cds-PLY63779.1"/>
    <property type="gene ID" value="gene-LSAT_6X19380"/>
</dbReference>
<keyword evidence="3" id="KW-1185">Reference proteome</keyword>
<name>A0A9R1X560_LACSA</name>
<dbReference type="SUPFAM" id="SSF52540">
    <property type="entry name" value="P-loop containing nucleoside triphosphate hydrolases"/>
    <property type="match status" value="1"/>
</dbReference>
<evidence type="ECO:0000313" key="3">
    <source>
        <dbReference type="Proteomes" id="UP000235145"/>
    </source>
</evidence>
<dbReference type="OrthoDB" id="740966at2759"/>
<dbReference type="Gene3D" id="3.40.50.300">
    <property type="entry name" value="P-loop containing nucleotide triphosphate hydrolases"/>
    <property type="match status" value="1"/>
</dbReference>
<dbReference type="Proteomes" id="UP000235145">
    <property type="component" value="Unassembled WGS sequence"/>
</dbReference>
<dbReference type="PANTHER" id="PTHR14241:SF24">
    <property type="entry name" value="G DOMAIN-CONTAINING PROTEIN"/>
    <property type="match status" value="1"/>
</dbReference>
<keyword evidence="1" id="KW-0812">Transmembrane</keyword>
<organism evidence="2 3">
    <name type="scientific">Lactuca sativa</name>
    <name type="common">Garden lettuce</name>
    <dbReference type="NCBI Taxonomy" id="4236"/>
    <lineage>
        <taxon>Eukaryota</taxon>
        <taxon>Viridiplantae</taxon>
        <taxon>Streptophyta</taxon>
        <taxon>Embryophyta</taxon>
        <taxon>Tracheophyta</taxon>
        <taxon>Spermatophyta</taxon>
        <taxon>Magnoliopsida</taxon>
        <taxon>eudicotyledons</taxon>
        <taxon>Gunneridae</taxon>
        <taxon>Pentapetalae</taxon>
        <taxon>asterids</taxon>
        <taxon>campanulids</taxon>
        <taxon>Asterales</taxon>
        <taxon>Asteraceae</taxon>
        <taxon>Cichorioideae</taxon>
        <taxon>Cichorieae</taxon>
        <taxon>Lactucinae</taxon>
        <taxon>Lactuca</taxon>
    </lineage>
</organism>
<feature type="transmembrane region" description="Helical" evidence="1">
    <location>
        <begin position="338"/>
        <end position="360"/>
    </location>
</feature>
<dbReference type="PANTHER" id="PTHR14241">
    <property type="entry name" value="INTERFERON-INDUCED PROTEIN 44"/>
    <property type="match status" value="1"/>
</dbReference>
<reference evidence="2 3" key="1">
    <citation type="journal article" date="2017" name="Nat. Commun.">
        <title>Genome assembly with in vitro proximity ligation data and whole-genome triplication in lettuce.</title>
        <authorList>
            <person name="Reyes-Chin-Wo S."/>
            <person name="Wang Z."/>
            <person name="Yang X."/>
            <person name="Kozik A."/>
            <person name="Arikit S."/>
            <person name="Song C."/>
            <person name="Xia L."/>
            <person name="Froenicke L."/>
            <person name="Lavelle D.O."/>
            <person name="Truco M.J."/>
            <person name="Xia R."/>
            <person name="Zhu S."/>
            <person name="Xu C."/>
            <person name="Xu H."/>
            <person name="Xu X."/>
            <person name="Cox K."/>
            <person name="Korf I."/>
            <person name="Meyers B.C."/>
            <person name="Michelmore R.W."/>
        </authorList>
    </citation>
    <scope>NUCLEOTIDE SEQUENCE [LARGE SCALE GENOMIC DNA]</scope>
    <source>
        <strain evidence="3">cv. Salinas</strain>
        <tissue evidence="2">Seedlings</tissue>
    </source>
</reference>
<keyword evidence="1" id="KW-1133">Transmembrane helix</keyword>
<evidence type="ECO:0000313" key="2">
    <source>
        <dbReference type="EMBL" id="KAJ0199671.1"/>
    </source>
</evidence>
<dbReference type="EMBL" id="NBSK02000006">
    <property type="protein sequence ID" value="KAJ0199671.1"/>
    <property type="molecule type" value="Genomic_DNA"/>
</dbReference>
<dbReference type="AlphaFoldDB" id="A0A9R1X560"/>
<proteinExistence type="predicted"/>
<accession>A0A9R1X560</accession>
<evidence type="ECO:0000256" key="1">
    <source>
        <dbReference type="SAM" id="Phobius"/>
    </source>
</evidence>
<sequence>MTNDTCNFTLTHQNSEESSSFCWWKSIPEFKSPYDSSSSSSSSMFKVLREMERLRMISEQGVDELKHKLMIYKSGDFWLPIGGIKKEEMDIPPIITVLLVGLSGSGKSSLVNFMYSVLGRSGLIPFSQTSNESSNYSTMILEEHNVLRSQRNGFCVYDSRGLDLDRMEEGIEEIKEWMTNGIRHNQPCRFGEDDVGLSLNCSSGGFVKRRVNYVVVVANLADVYKAFFSGGDLKPVLAIKSLFHCSSIRTSNSDPILILTHGDTLKPIERINGRIQICSYLGIPVTTGAYDIACLTEEGILPEESDLVTYFALTEAIYRTLLQSDRTHSPKKTYKHRIVYILSRVMCSLAWFFGMLSHVFQKLGDKKKNG</sequence>
<gene>
    <name evidence="2" type="ORF">LSAT_V11C600306180</name>
</gene>
<keyword evidence="1" id="KW-0472">Membrane</keyword>
<comment type="caution">
    <text evidence="2">The sequence shown here is derived from an EMBL/GenBank/DDBJ whole genome shotgun (WGS) entry which is preliminary data.</text>
</comment>
<dbReference type="InterPro" id="IPR027417">
    <property type="entry name" value="P-loop_NTPase"/>
</dbReference>
<evidence type="ECO:0008006" key="4">
    <source>
        <dbReference type="Google" id="ProtNLM"/>
    </source>
</evidence>